<feature type="region of interest" description="Disordered" evidence="4">
    <location>
        <begin position="676"/>
        <end position="716"/>
    </location>
</feature>
<keyword evidence="6" id="KW-1185">Reference proteome</keyword>
<dbReference type="SUPFAM" id="SSF46785">
    <property type="entry name" value="Winged helix' DNA-binding domain"/>
    <property type="match status" value="1"/>
</dbReference>
<evidence type="ECO:0000256" key="1">
    <source>
        <dbReference type="ARBA" id="ARBA00022553"/>
    </source>
</evidence>
<organism evidence="6 7">
    <name type="scientific">Betta splendens</name>
    <name type="common">Siamese fighting fish</name>
    <dbReference type="NCBI Taxonomy" id="158456"/>
    <lineage>
        <taxon>Eukaryota</taxon>
        <taxon>Metazoa</taxon>
        <taxon>Chordata</taxon>
        <taxon>Craniata</taxon>
        <taxon>Vertebrata</taxon>
        <taxon>Euteleostomi</taxon>
        <taxon>Actinopterygii</taxon>
        <taxon>Neopterygii</taxon>
        <taxon>Teleostei</taxon>
        <taxon>Neoteleostei</taxon>
        <taxon>Acanthomorphata</taxon>
        <taxon>Anabantaria</taxon>
        <taxon>Anabantiformes</taxon>
        <taxon>Anabantoidei</taxon>
        <taxon>Osphronemidae</taxon>
        <taxon>Betta</taxon>
    </lineage>
</organism>
<evidence type="ECO:0000313" key="7">
    <source>
        <dbReference type="RefSeq" id="XP_055363939.1"/>
    </source>
</evidence>
<proteinExistence type="predicted"/>
<feature type="compositionally biased region" description="Polar residues" evidence="4">
    <location>
        <begin position="707"/>
        <end position="716"/>
    </location>
</feature>
<evidence type="ECO:0000256" key="2">
    <source>
        <dbReference type="ARBA" id="ARBA00022884"/>
    </source>
</evidence>
<dbReference type="Gene3D" id="1.10.10.10">
    <property type="entry name" value="Winged helix-like DNA-binding domain superfamily/Winged helix DNA-binding domain"/>
    <property type="match status" value="1"/>
</dbReference>
<dbReference type="InterPro" id="IPR036390">
    <property type="entry name" value="WH_DNA-bd_sf"/>
</dbReference>
<evidence type="ECO:0000259" key="5">
    <source>
        <dbReference type="PROSITE" id="PS50961"/>
    </source>
</evidence>
<dbReference type="SMART" id="SM00715">
    <property type="entry name" value="LA"/>
    <property type="match status" value="1"/>
</dbReference>
<dbReference type="InterPro" id="IPR045180">
    <property type="entry name" value="La_dom_prot"/>
</dbReference>
<sequence length="716" mass="77807">MIAQGDDDEHQPVYSLTPLKEVEEPPAQDSDFPPDTCRTSSAEAPLTLSSHVNTSSVVELATVIVDPDQVDIHASTPSYEIHLIGEKLPSAAEEGEGGMREMVSELLGEDADSSICRLHPDAWIKLGVEDDCRGWSACQDKSPTGPDGEKMPECVSELQPSMALLGAYPYSTVMPHGLCVWDWHTDCTQSEPLAGPSLNPEAEAWPSHSFGNPDAGCVQAEQPWMQCPDELANPEGYMPEFELENMGLVEAGAFPPAEAAPVSGESSVTDNVKEELRMVLESCLTREHLSSDLYLKSQMDSDQYISITTLASLDRIKNLSTDLDVITDILKSLPLVQVASCGLKVRLRQSRCVLILREIPNTTPLEEVEALFDGENVPKYLSCEFVGNDNWFITFESEADAQQAYKYLREEVQMFKGKPIKVRIKAKTMAVASYAPKNGYTAELDPQYGSYLQPCPTHGYEMWPSAGSGYAVCAEPPSVMNGFPAASHFSPHNPHRLRRGCYSMQHATEQASADFLSKPGRGRTRGHARRLNRGVRVDPSRQPVPPPAEQDRRGNNSQRRRDGPRSWDRSAGTSQNPASRAAPRQPSPPLELGLTSFPPLPPASVIVTENEHAEHPVKGSATCDSAPAVLHGPDPALSQNVKETSSEAQAAQLTQEPATVRLFKPETQEAKKLSYAEVCQGASSGELPPTASSETEHDPASPGHPSKPSSVAVVTT</sequence>
<accession>A0A9W2XQP8</accession>
<protein>
    <submittedName>
        <fullName evidence="7">La-related protein 4B-like isoform X1</fullName>
    </submittedName>
</protein>
<dbReference type="GO" id="GO:0005829">
    <property type="term" value="C:cytosol"/>
    <property type="evidence" value="ECO:0007669"/>
    <property type="project" value="TreeGrafter"/>
</dbReference>
<feature type="compositionally biased region" description="Basic and acidic residues" evidence="4">
    <location>
        <begin position="549"/>
        <end position="568"/>
    </location>
</feature>
<dbReference type="GeneID" id="114852885"/>
<dbReference type="InterPro" id="IPR035979">
    <property type="entry name" value="RBD_domain_sf"/>
</dbReference>
<dbReference type="GO" id="GO:0045727">
    <property type="term" value="P:positive regulation of translation"/>
    <property type="evidence" value="ECO:0007669"/>
    <property type="project" value="TreeGrafter"/>
</dbReference>
<keyword evidence="1" id="KW-0597">Phosphoprotein</keyword>
<feature type="region of interest" description="Disordered" evidence="4">
    <location>
        <begin position="1"/>
        <end position="42"/>
    </location>
</feature>
<dbReference type="AlphaFoldDB" id="A0A9W2XQP8"/>
<feature type="domain" description="HTH La-type RNA-binding" evidence="5">
    <location>
        <begin position="266"/>
        <end position="355"/>
    </location>
</feature>
<dbReference type="InterPro" id="IPR006630">
    <property type="entry name" value="La_HTH"/>
</dbReference>
<keyword evidence="2 3" id="KW-0694">RNA-binding</keyword>
<dbReference type="Gene3D" id="3.30.70.330">
    <property type="match status" value="1"/>
</dbReference>
<dbReference type="GO" id="GO:0010494">
    <property type="term" value="C:cytoplasmic stress granule"/>
    <property type="evidence" value="ECO:0007669"/>
    <property type="project" value="TreeGrafter"/>
</dbReference>
<gene>
    <name evidence="7" type="primary">LOC114852885</name>
</gene>
<name>A0A9W2XQP8_BETSP</name>
<feature type="region of interest" description="Disordered" evidence="4">
    <location>
        <begin position="510"/>
        <end position="603"/>
    </location>
</feature>
<dbReference type="PROSITE" id="PS50961">
    <property type="entry name" value="HTH_LA"/>
    <property type="match status" value="1"/>
</dbReference>
<dbReference type="GO" id="GO:0003730">
    <property type="term" value="F:mRNA 3'-UTR binding"/>
    <property type="evidence" value="ECO:0007669"/>
    <property type="project" value="TreeGrafter"/>
</dbReference>
<reference evidence="7" key="1">
    <citation type="submission" date="2025-08" db="UniProtKB">
        <authorList>
            <consortium name="RefSeq"/>
        </authorList>
    </citation>
    <scope>IDENTIFICATION</scope>
</reference>
<dbReference type="Pfam" id="PF05383">
    <property type="entry name" value="La"/>
    <property type="match status" value="1"/>
</dbReference>
<dbReference type="InterPro" id="IPR012677">
    <property type="entry name" value="Nucleotide-bd_a/b_plait_sf"/>
</dbReference>
<evidence type="ECO:0000256" key="3">
    <source>
        <dbReference type="PROSITE-ProRule" id="PRU00332"/>
    </source>
</evidence>
<dbReference type="InterPro" id="IPR058699">
    <property type="entry name" value="RRM_LARP4/4B"/>
</dbReference>
<dbReference type="SMART" id="SM00360">
    <property type="entry name" value="RRM"/>
    <property type="match status" value="1"/>
</dbReference>
<dbReference type="RefSeq" id="XP_055363939.1">
    <property type="nucleotide sequence ID" value="XM_055507964.1"/>
</dbReference>
<dbReference type="InterPro" id="IPR000504">
    <property type="entry name" value="RRM_dom"/>
</dbReference>
<evidence type="ECO:0000256" key="4">
    <source>
        <dbReference type="SAM" id="MobiDB-lite"/>
    </source>
</evidence>
<dbReference type="SUPFAM" id="SSF54928">
    <property type="entry name" value="RNA-binding domain, RBD"/>
    <property type="match status" value="1"/>
</dbReference>
<dbReference type="Pfam" id="PF26088">
    <property type="entry name" value="RRM_LARP4"/>
    <property type="match status" value="1"/>
</dbReference>
<dbReference type="OrthoDB" id="10046764at2759"/>
<dbReference type="PANTHER" id="PTHR22792:SF43">
    <property type="entry name" value="LA-RELATED PROTEIN 4B"/>
    <property type="match status" value="1"/>
</dbReference>
<dbReference type="PANTHER" id="PTHR22792">
    <property type="entry name" value="LUPUS LA PROTEIN-RELATED"/>
    <property type="match status" value="1"/>
</dbReference>
<dbReference type="Proteomes" id="UP000515150">
    <property type="component" value="Chromosome 4"/>
</dbReference>
<evidence type="ECO:0000313" key="6">
    <source>
        <dbReference type="Proteomes" id="UP000515150"/>
    </source>
</evidence>
<feature type="compositionally biased region" description="Basic residues" evidence="4">
    <location>
        <begin position="520"/>
        <end position="533"/>
    </location>
</feature>
<dbReference type="InterPro" id="IPR036388">
    <property type="entry name" value="WH-like_DNA-bd_sf"/>
</dbReference>